<feature type="domain" description="Lipase" evidence="7">
    <location>
        <begin position="387"/>
        <end position="554"/>
    </location>
</feature>
<evidence type="ECO:0000256" key="3">
    <source>
        <dbReference type="ARBA" id="ARBA00022525"/>
    </source>
</evidence>
<feature type="compositionally biased region" description="Pro residues" evidence="5">
    <location>
        <begin position="924"/>
        <end position="933"/>
    </location>
</feature>
<evidence type="ECO:0000313" key="8">
    <source>
        <dbReference type="EnsemblMetazoa" id="AARA010643-PA"/>
    </source>
</evidence>
<dbReference type="PANTHER" id="PTHR11610:SF186">
    <property type="entry name" value="FI22312P1"/>
    <property type="match status" value="1"/>
</dbReference>
<feature type="compositionally biased region" description="Acidic residues" evidence="5">
    <location>
        <begin position="329"/>
        <end position="342"/>
    </location>
</feature>
<evidence type="ECO:0000256" key="1">
    <source>
        <dbReference type="ARBA" id="ARBA00004613"/>
    </source>
</evidence>
<evidence type="ECO:0000256" key="4">
    <source>
        <dbReference type="RuleBase" id="RU004262"/>
    </source>
</evidence>
<evidence type="ECO:0000259" key="7">
    <source>
        <dbReference type="Pfam" id="PF00151"/>
    </source>
</evidence>
<feature type="region of interest" description="Disordered" evidence="5">
    <location>
        <begin position="584"/>
        <end position="603"/>
    </location>
</feature>
<feature type="region of interest" description="Disordered" evidence="5">
    <location>
        <begin position="903"/>
        <end position="937"/>
    </location>
</feature>
<comment type="subcellular location">
    <subcellularLocation>
        <location evidence="1">Secreted</location>
    </subcellularLocation>
</comment>
<feature type="region of interest" description="Disordered" evidence="5">
    <location>
        <begin position="860"/>
        <end position="888"/>
    </location>
</feature>
<feature type="compositionally biased region" description="Acidic residues" evidence="5">
    <location>
        <begin position="122"/>
        <end position="132"/>
    </location>
</feature>
<accession>A0A182IAN1</accession>
<dbReference type="InterPro" id="IPR000734">
    <property type="entry name" value="TAG_lipase"/>
</dbReference>
<dbReference type="AlphaFoldDB" id="A0A182IAN1"/>
<dbReference type="EMBL" id="APCN01001282">
    <property type="status" value="NOT_ANNOTATED_CDS"/>
    <property type="molecule type" value="Genomic_DNA"/>
</dbReference>
<evidence type="ECO:0000256" key="6">
    <source>
        <dbReference type="SAM" id="SignalP"/>
    </source>
</evidence>
<feature type="compositionally biased region" description="Low complexity" evidence="5">
    <location>
        <begin position="872"/>
        <end position="888"/>
    </location>
</feature>
<dbReference type="PRINTS" id="PR00821">
    <property type="entry name" value="TAGLIPASE"/>
</dbReference>
<dbReference type="RefSeq" id="XP_040174161.1">
    <property type="nucleotide sequence ID" value="XM_040318227.1"/>
</dbReference>
<dbReference type="VEuPathDB" id="VectorBase:AARA010643"/>
<feature type="compositionally biased region" description="Basic and acidic residues" evidence="5">
    <location>
        <begin position="343"/>
        <end position="354"/>
    </location>
</feature>
<organism evidence="8 9">
    <name type="scientific">Anopheles arabiensis</name>
    <name type="common">Mosquito</name>
    <dbReference type="NCBI Taxonomy" id="7173"/>
    <lineage>
        <taxon>Eukaryota</taxon>
        <taxon>Metazoa</taxon>
        <taxon>Ecdysozoa</taxon>
        <taxon>Arthropoda</taxon>
        <taxon>Hexapoda</taxon>
        <taxon>Insecta</taxon>
        <taxon>Pterygota</taxon>
        <taxon>Neoptera</taxon>
        <taxon>Endopterygota</taxon>
        <taxon>Diptera</taxon>
        <taxon>Nematocera</taxon>
        <taxon>Culicoidea</taxon>
        <taxon>Culicidae</taxon>
        <taxon>Anophelinae</taxon>
        <taxon>Anopheles</taxon>
    </lineage>
</organism>
<dbReference type="GO" id="GO:0005615">
    <property type="term" value="C:extracellular space"/>
    <property type="evidence" value="ECO:0007669"/>
    <property type="project" value="TreeGrafter"/>
</dbReference>
<dbReference type="Proteomes" id="UP000075840">
    <property type="component" value="Unassembled WGS sequence"/>
</dbReference>
<dbReference type="RefSeq" id="XP_040174159.1">
    <property type="nucleotide sequence ID" value="XM_040318225.1"/>
</dbReference>
<evidence type="ECO:0000256" key="5">
    <source>
        <dbReference type="SAM" id="MobiDB-lite"/>
    </source>
</evidence>
<dbReference type="SUPFAM" id="SSF53474">
    <property type="entry name" value="alpha/beta-Hydrolases"/>
    <property type="match status" value="2"/>
</dbReference>
<dbReference type="RefSeq" id="XP_040174160.1">
    <property type="nucleotide sequence ID" value="XM_040318226.1"/>
</dbReference>
<evidence type="ECO:0000256" key="2">
    <source>
        <dbReference type="ARBA" id="ARBA00010701"/>
    </source>
</evidence>
<keyword evidence="6" id="KW-0732">Signal</keyword>
<proteinExistence type="inferred from homology"/>
<dbReference type="CDD" id="cd00707">
    <property type="entry name" value="Pancreat_lipase_like"/>
    <property type="match status" value="1"/>
</dbReference>
<dbReference type="Pfam" id="PF00151">
    <property type="entry name" value="Lipase"/>
    <property type="match status" value="2"/>
</dbReference>
<sequence length="997" mass="108062">MARLVWAFLLLVACTCSSTHANEPSAKSAKSLHQPQQLLSRRDAFELAQEREQVLAAQQSIASWRQTLHQHGRPAVAEPGTADPPDESELQRPEQRRRRRRKRADPKEGGLRNETLGPDGPTDPDDGGDDPDASVVCYGPLGCFHETEHLPEMLPSSPAEVSTRFLVYTTTHRSEKPLIEFTYEELVVAGFGAAYWANGTNDTVSIPVATGTSSTLLQTFGDLSNRTVRVIVHGFGSNCGLVWIYEMRTALMAVENCTVICVDWENGAKLPNYVRAAANTRLVGRQLALLLRLLRTHNGLRLSRVHLIGFSLGSHVAGFAGAEFSTPSEQEEQMETGEQEQEEKEKEKEEHDGGEQEADADELQRTARAGNPSAHPGTERPASRAGLWRITGLDPAGPLFEAQPPEVRLDAGDARYVDVIHSNGENLILGGLGSWQPMGTVDYYPNGGRVQHGCTNLFVGAVTDIIWAPPTTVEGRSLCNHRRAYKFFIDSVAPRCHFPAFPCESYDQFAAGECFDCGNGTARSACGRMGYYATSRDVGGYGQLYLRTRDEEPYCANQFRLRLRNAPDELPLRTVGRFELTLEGGDTGNGIEDGQPSGGGGGAAAPPLLTFNETFHLDEAREDREFHAGQWLTTILVPHPALGHRPRALTITYRPYRGGWWQRSSVGKQLWRIGPILLTADDQRTYGSCATLTLQADVPVRIELQSILLHTLDEPDEDGIECRAAEELNHPAHTAHTVVGASGPAAAAAAPLPPAPPKPPKSSIDELTVGSKHPAGHDHFSWTPVAISIPRHSPQSVHVNEKRSFSDAVLPGQQEQQDSTAPGQQPLLPPTAQTVQLFPSRLVSFFERAERYARRTWDALFSGNGTDGTNGLLPKLAAPPDAATDEATVATSVPELLLMSPARHSEASGAPPPATGSSPAPGTSTPPPPPTEPPTTSTEIRIALPTFRPMGRTLAPDGAVGSGRQHYTRFIPLVYEEGRDAVAASTAGARKAAARSR</sequence>
<reference evidence="8" key="1">
    <citation type="submission" date="2022-08" db="UniProtKB">
        <authorList>
            <consortium name="EnsemblMetazoa"/>
        </authorList>
    </citation>
    <scope>IDENTIFICATION</scope>
    <source>
        <strain evidence="8">Dongola</strain>
    </source>
</reference>
<dbReference type="GO" id="GO:0016298">
    <property type="term" value="F:lipase activity"/>
    <property type="evidence" value="ECO:0007669"/>
    <property type="project" value="InterPro"/>
</dbReference>
<dbReference type="VEuPathDB" id="VectorBase:AARA21_015130"/>
<feature type="region of interest" description="Disordered" evidence="5">
    <location>
        <begin position="744"/>
        <end position="775"/>
    </location>
</feature>
<feature type="compositionally biased region" description="Pro residues" evidence="5">
    <location>
        <begin position="751"/>
        <end position="760"/>
    </location>
</feature>
<keyword evidence="3" id="KW-0964">Secreted</keyword>
<dbReference type="GeneID" id="120906496"/>
<name>A0A182IAN1_ANOAR</name>
<dbReference type="InterPro" id="IPR013818">
    <property type="entry name" value="Lipase"/>
</dbReference>
<feature type="region of interest" description="Disordered" evidence="5">
    <location>
        <begin position="325"/>
        <end position="361"/>
    </location>
</feature>
<dbReference type="KEGG" id="aara:120906496"/>
<evidence type="ECO:0000313" key="9">
    <source>
        <dbReference type="Proteomes" id="UP000075840"/>
    </source>
</evidence>
<dbReference type="PANTHER" id="PTHR11610">
    <property type="entry name" value="LIPASE"/>
    <property type="match status" value="1"/>
</dbReference>
<feature type="chain" id="PRO_5043646582" description="Lipase domain-containing protein" evidence="6">
    <location>
        <begin position="22"/>
        <end position="997"/>
    </location>
</feature>
<dbReference type="EnsemblMetazoa" id="AARA010643-RA">
    <property type="protein sequence ID" value="AARA010643-PA"/>
    <property type="gene ID" value="AARA010643"/>
</dbReference>
<feature type="signal peptide" evidence="6">
    <location>
        <begin position="1"/>
        <end position="21"/>
    </location>
</feature>
<dbReference type="GO" id="GO:0016042">
    <property type="term" value="P:lipid catabolic process"/>
    <property type="evidence" value="ECO:0007669"/>
    <property type="project" value="TreeGrafter"/>
</dbReference>
<dbReference type="Gene3D" id="3.40.50.1820">
    <property type="entry name" value="alpha/beta hydrolase"/>
    <property type="match status" value="1"/>
</dbReference>
<dbReference type="InterPro" id="IPR029058">
    <property type="entry name" value="AB_hydrolase_fold"/>
</dbReference>
<protein>
    <recommendedName>
        <fullName evidence="7">Lipase domain-containing protein</fullName>
    </recommendedName>
</protein>
<feature type="region of interest" description="Disordered" evidence="5">
    <location>
        <begin position="66"/>
        <end position="134"/>
    </location>
</feature>
<keyword evidence="9" id="KW-1185">Reference proteome</keyword>
<dbReference type="InterPro" id="IPR033906">
    <property type="entry name" value="Lipase_N"/>
</dbReference>
<feature type="domain" description="Lipase" evidence="7">
    <location>
        <begin position="222"/>
        <end position="325"/>
    </location>
</feature>
<comment type="similarity">
    <text evidence="2 4">Belongs to the AB hydrolase superfamily. Lipase family.</text>
</comment>
<feature type="region of interest" description="Disordered" evidence="5">
    <location>
        <begin position="809"/>
        <end position="830"/>
    </location>
</feature>
<feature type="compositionally biased region" description="Basic residues" evidence="5">
    <location>
        <begin position="95"/>
        <end position="104"/>
    </location>
</feature>
<feature type="compositionally biased region" description="Polar residues" evidence="5">
    <location>
        <begin position="813"/>
        <end position="823"/>
    </location>
</feature>